<sequence length="195" mass="20971">MQAPNAHTDAYAKDTAGTTNGVVTACWLYVHDTGGRRGSTSRRPARAAGGGGSHAGIAYGQRHMRQGRSVLTRLLASRGLHDRCTCTRGMRSKTTSRRRHASSRPSYSPACRDMTTSEERKAPENSFVIPALRNTDWRKLAKKCKALYVPPQSAVAGADESVSGLGTRDAINTGSQLSGLQVIKRVTVEEDEGSI</sequence>
<dbReference type="RefSeq" id="XP_047777402.1">
    <property type="nucleotide sequence ID" value="XM_047916482.1"/>
</dbReference>
<gene>
    <name evidence="2" type="ORF">C8Q71DRAFT_131552</name>
</gene>
<evidence type="ECO:0000256" key="1">
    <source>
        <dbReference type="SAM" id="MobiDB-lite"/>
    </source>
</evidence>
<feature type="region of interest" description="Disordered" evidence="1">
    <location>
        <begin position="86"/>
        <end position="122"/>
    </location>
</feature>
<name>A0ABQ8KBJ4_9APHY</name>
<reference evidence="2 3" key="1">
    <citation type="journal article" date="2021" name="Environ. Microbiol.">
        <title>Gene family expansions and transcriptome signatures uncover fungal adaptations to wood decay.</title>
        <authorList>
            <person name="Hage H."/>
            <person name="Miyauchi S."/>
            <person name="Viragh M."/>
            <person name="Drula E."/>
            <person name="Min B."/>
            <person name="Chaduli D."/>
            <person name="Navarro D."/>
            <person name="Favel A."/>
            <person name="Norest M."/>
            <person name="Lesage-Meessen L."/>
            <person name="Balint B."/>
            <person name="Merenyi Z."/>
            <person name="de Eugenio L."/>
            <person name="Morin E."/>
            <person name="Martinez A.T."/>
            <person name="Baldrian P."/>
            <person name="Stursova M."/>
            <person name="Martinez M.J."/>
            <person name="Novotny C."/>
            <person name="Magnuson J.K."/>
            <person name="Spatafora J.W."/>
            <person name="Maurice S."/>
            <person name="Pangilinan J."/>
            <person name="Andreopoulos W."/>
            <person name="LaButti K."/>
            <person name="Hundley H."/>
            <person name="Na H."/>
            <person name="Kuo A."/>
            <person name="Barry K."/>
            <person name="Lipzen A."/>
            <person name="Henrissat B."/>
            <person name="Riley R."/>
            <person name="Ahrendt S."/>
            <person name="Nagy L.G."/>
            <person name="Grigoriev I.V."/>
            <person name="Martin F."/>
            <person name="Rosso M.N."/>
        </authorList>
    </citation>
    <scope>NUCLEOTIDE SEQUENCE [LARGE SCALE GENOMIC DNA]</scope>
    <source>
        <strain evidence="2 3">CIRM-BRFM 1785</strain>
    </source>
</reference>
<keyword evidence="3" id="KW-1185">Reference proteome</keyword>
<dbReference type="GeneID" id="71997214"/>
<proteinExistence type="predicted"/>
<feature type="region of interest" description="Disordered" evidence="1">
    <location>
        <begin position="34"/>
        <end position="53"/>
    </location>
</feature>
<dbReference type="Proteomes" id="UP000814176">
    <property type="component" value="Unassembled WGS sequence"/>
</dbReference>
<dbReference type="EMBL" id="JADCUA010000014">
    <property type="protein sequence ID" value="KAH9834916.1"/>
    <property type="molecule type" value="Genomic_DNA"/>
</dbReference>
<organism evidence="2 3">
    <name type="scientific">Rhodofomes roseus</name>
    <dbReference type="NCBI Taxonomy" id="34475"/>
    <lineage>
        <taxon>Eukaryota</taxon>
        <taxon>Fungi</taxon>
        <taxon>Dikarya</taxon>
        <taxon>Basidiomycota</taxon>
        <taxon>Agaricomycotina</taxon>
        <taxon>Agaricomycetes</taxon>
        <taxon>Polyporales</taxon>
        <taxon>Rhodofomes</taxon>
    </lineage>
</organism>
<accession>A0ABQ8KBJ4</accession>
<comment type="caution">
    <text evidence="2">The sequence shown here is derived from an EMBL/GenBank/DDBJ whole genome shotgun (WGS) entry which is preliminary data.</text>
</comment>
<evidence type="ECO:0000313" key="2">
    <source>
        <dbReference type="EMBL" id="KAH9834916.1"/>
    </source>
</evidence>
<protein>
    <submittedName>
        <fullName evidence="2">Uncharacterized protein</fullName>
    </submittedName>
</protein>
<evidence type="ECO:0000313" key="3">
    <source>
        <dbReference type="Proteomes" id="UP000814176"/>
    </source>
</evidence>
<feature type="compositionally biased region" description="Basic residues" evidence="1">
    <location>
        <begin position="90"/>
        <end position="102"/>
    </location>
</feature>